<sequence length="99" mass="11025">MGRDQDVGEHDGVLVEAYSDADYEAAKADPIGQIEGEDASGQAKHIDVRFKFVKNFAKKKVLEVLYCESKSMRADILTKTLPAPRLDDLRDLVMISRQG</sequence>
<evidence type="ECO:0000313" key="1">
    <source>
        <dbReference type="EMBL" id="OWY90531.1"/>
    </source>
</evidence>
<keyword evidence="2" id="KW-1185">Reference proteome</keyword>
<dbReference type="Proteomes" id="UP000198211">
    <property type="component" value="Unassembled WGS sequence"/>
</dbReference>
<proteinExistence type="predicted"/>
<comment type="caution">
    <text evidence="1">The sequence shown here is derived from an EMBL/GenBank/DDBJ whole genome shotgun (WGS) entry which is preliminary data.</text>
</comment>
<dbReference type="AlphaFoldDB" id="A0A225UC58"/>
<accession>A0A225UC58</accession>
<gene>
    <name evidence="1" type="ORF">PHMEG_00041307</name>
</gene>
<organism evidence="1 2">
    <name type="scientific">Phytophthora megakarya</name>
    <dbReference type="NCBI Taxonomy" id="4795"/>
    <lineage>
        <taxon>Eukaryota</taxon>
        <taxon>Sar</taxon>
        <taxon>Stramenopiles</taxon>
        <taxon>Oomycota</taxon>
        <taxon>Peronosporomycetes</taxon>
        <taxon>Peronosporales</taxon>
        <taxon>Peronosporaceae</taxon>
        <taxon>Phytophthora</taxon>
    </lineage>
</organism>
<name>A0A225UC58_9STRA</name>
<reference evidence="2" key="1">
    <citation type="submission" date="2017-03" db="EMBL/GenBank/DDBJ databases">
        <title>Phytopthora megakarya and P. palmivora, two closely related causual agents of cacao black pod achieved similar genome size and gene model numbers by different mechanisms.</title>
        <authorList>
            <person name="Ali S."/>
            <person name="Shao J."/>
            <person name="Larry D.J."/>
            <person name="Kronmiller B."/>
            <person name="Shen D."/>
            <person name="Strem M.D."/>
            <person name="Melnick R.L."/>
            <person name="Guiltinan M.J."/>
            <person name="Tyler B.M."/>
            <person name="Meinhardt L.W."/>
            <person name="Bailey B.A."/>
        </authorList>
    </citation>
    <scope>NUCLEOTIDE SEQUENCE [LARGE SCALE GENOMIC DNA]</scope>
    <source>
        <strain evidence="2">zdho120</strain>
    </source>
</reference>
<protein>
    <submittedName>
        <fullName evidence="1">Copia protein</fullName>
    </submittedName>
</protein>
<evidence type="ECO:0000313" key="2">
    <source>
        <dbReference type="Proteomes" id="UP000198211"/>
    </source>
</evidence>
<dbReference type="EMBL" id="NBNE01022682">
    <property type="protein sequence ID" value="OWY90531.1"/>
    <property type="molecule type" value="Genomic_DNA"/>
</dbReference>